<dbReference type="InterPro" id="IPR042070">
    <property type="entry name" value="PucR_C-HTH_sf"/>
</dbReference>
<dbReference type="HOGENOM" id="CLU_017436_3_0_9"/>
<evidence type="ECO:0000313" key="5">
    <source>
        <dbReference type="EMBL" id="BAB04476.1"/>
    </source>
</evidence>
<dbReference type="PANTHER" id="PTHR33744">
    <property type="entry name" value="CARBOHYDRATE DIACID REGULATOR"/>
    <property type="match status" value="1"/>
</dbReference>
<protein>
    <submittedName>
        <fullName evidence="5">BH0757 protein</fullName>
    </submittedName>
</protein>
<feature type="domain" description="PucR C-terminal helix-turn-helix" evidence="3">
    <location>
        <begin position="492"/>
        <end position="548"/>
    </location>
</feature>
<dbReference type="Pfam" id="PF13556">
    <property type="entry name" value="HTH_30"/>
    <property type="match status" value="1"/>
</dbReference>
<dbReference type="InterPro" id="IPR051448">
    <property type="entry name" value="CdaR-like_regulators"/>
</dbReference>
<accession>Q9KEU2</accession>
<dbReference type="PANTHER" id="PTHR33744:SF1">
    <property type="entry name" value="DNA-BINDING TRANSCRIPTIONAL ACTIVATOR ADER"/>
    <property type="match status" value="1"/>
</dbReference>
<dbReference type="Pfam" id="PF17853">
    <property type="entry name" value="GGDEF_2"/>
    <property type="match status" value="1"/>
</dbReference>
<reference evidence="5 6" key="1">
    <citation type="journal article" date="2000" name="Nucleic Acids Res.">
        <title>Complete genome sequence of the alkaliphilic bacterium Bacillus halodurans and genomic sequence comparison with Bacillus subtilis.</title>
        <authorList>
            <person name="Takami H."/>
            <person name="Nakasone K."/>
            <person name="Takaki Y."/>
            <person name="Maeno G."/>
            <person name="Sasaki R."/>
            <person name="Masui N."/>
            <person name="Fuji F."/>
            <person name="Hirama C."/>
            <person name="Nakamura Y."/>
            <person name="Ogasawara N."/>
            <person name="Kuhara S."/>
            <person name="Horikoshi K."/>
        </authorList>
    </citation>
    <scope>NUCLEOTIDE SEQUENCE [LARGE SCALE GENOMIC DNA]</scope>
    <source>
        <strain evidence="6">ATCC BAA-125 / DSM 18197 / FERM 7344 / JCM 9153 / C-125</strain>
    </source>
</reference>
<evidence type="ECO:0000313" key="6">
    <source>
        <dbReference type="Proteomes" id="UP000001258"/>
    </source>
</evidence>
<evidence type="ECO:0000259" key="2">
    <source>
        <dbReference type="Pfam" id="PF07905"/>
    </source>
</evidence>
<dbReference type="Gene3D" id="1.10.10.2840">
    <property type="entry name" value="PucR C-terminal helix-turn-helix domain"/>
    <property type="match status" value="1"/>
</dbReference>
<keyword evidence="6" id="KW-1185">Reference proteome</keyword>
<dbReference type="Pfam" id="PF07905">
    <property type="entry name" value="PucR"/>
    <property type="match status" value="1"/>
</dbReference>
<evidence type="ECO:0000259" key="4">
    <source>
        <dbReference type="Pfam" id="PF17853"/>
    </source>
</evidence>
<dbReference type="EMBL" id="BA000004">
    <property type="protein sequence ID" value="BAB04476.1"/>
    <property type="molecule type" value="Genomic_DNA"/>
</dbReference>
<evidence type="ECO:0000259" key="3">
    <source>
        <dbReference type="Pfam" id="PF13556"/>
    </source>
</evidence>
<dbReference type="InterPro" id="IPR025736">
    <property type="entry name" value="PucR_C-HTH_dom"/>
</dbReference>
<dbReference type="Proteomes" id="UP000001258">
    <property type="component" value="Chromosome"/>
</dbReference>
<comment type="similarity">
    <text evidence="1">Belongs to the CdaR family.</text>
</comment>
<dbReference type="InterPro" id="IPR041522">
    <property type="entry name" value="CdaR_GGDEF"/>
</dbReference>
<feature type="domain" description="Purine catabolism PurC-like" evidence="2">
    <location>
        <begin position="10"/>
        <end position="123"/>
    </location>
</feature>
<gene>
    <name evidence="5" type="ordered locus">BH0757</name>
</gene>
<dbReference type="STRING" id="272558.gene:10726631"/>
<feature type="domain" description="CdaR GGDEF-like" evidence="4">
    <location>
        <begin position="302"/>
        <end position="439"/>
    </location>
</feature>
<dbReference type="eggNOG" id="COG2508">
    <property type="taxonomic scope" value="Bacteria"/>
</dbReference>
<name>Q9KEU2_HALH5</name>
<organism evidence="5 6">
    <name type="scientific">Halalkalibacterium halodurans (strain ATCC BAA-125 / DSM 18197 / FERM 7344 / JCM 9153 / C-125)</name>
    <name type="common">Bacillus halodurans</name>
    <dbReference type="NCBI Taxonomy" id="272558"/>
    <lineage>
        <taxon>Bacteria</taxon>
        <taxon>Bacillati</taxon>
        <taxon>Bacillota</taxon>
        <taxon>Bacilli</taxon>
        <taxon>Bacillales</taxon>
        <taxon>Bacillaceae</taxon>
        <taxon>Halalkalibacterium (ex Joshi et al. 2022)</taxon>
    </lineage>
</organism>
<dbReference type="AlphaFoldDB" id="Q9KEU2"/>
<sequence>MGWMAMRVIDVLDLPTFQEAKVVAGENGVSNTIQSVNLMDAPDIVHFLTTDQLLLTTAYSLKNNPNALIELVRHMAEQGCAGLGLKTKRFIDTIPDDVLAEANRLGFPIIELPLRYSLGAMLNESLGFILKERTNELNYALTLHREFTNMILSGKGFSQIIEKLAAILEAPVILLNERLDIMAATHKMDKDGFFEVYWFIHEINHAEDTQTYQQCTLPQTNTTNPYRTFFLYPIHSANQQKGFLVVLGNLSPDAKGLQILALEQAANVISFELMKMLAIEQHARQLKNDFFCELVESLITREEEILNRGKAYQLDKSLQYVCLASKFDEMSSFQTEVQPLYMEKELRQQREQMFELLNSYLKKHFDHSILFTKGDLFVILIGFSYYNDAVEKTFIDAIRDIQQELNQMLDFSFSFGVSNYTERVTDIATAFQEAVDALRSGYRENKKRFIKTYRIKEMTELFKSIPQQKLKEFYQSSLKDLAFPETKEKQDLLETLDSFLNHHCQISETAKSMFIHRNTVIYRIKKCEEILGIDLKGGHETLQLRMALFMKPLLVKT</sequence>
<dbReference type="KEGG" id="bha:BH0757"/>
<evidence type="ECO:0000256" key="1">
    <source>
        <dbReference type="ARBA" id="ARBA00006754"/>
    </source>
</evidence>
<proteinExistence type="inferred from homology"/>
<dbReference type="InterPro" id="IPR012914">
    <property type="entry name" value="PucR_dom"/>
</dbReference>
<dbReference type="PIR" id="E83744">
    <property type="entry name" value="E83744"/>
</dbReference>